<feature type="transmembrane region" description="Helical" evidence="2">
    <location>
        <begin position="51"/>
        <end position="68"/>
    </location>
</feature>
<organism evidence="3 4">
    <name type="scientific">Reticulomyxa filosa</name>
    <dbReference type="NCBI Taxonomy" id="46433"/>
    <lineage>
        <taxon>Eukaryota</taxon>
        <taxon>Sar</taxon>
        <taxon>Rhizaria</taxon>
        <taxon>Retaria</taxon>
        <taxon>Foraminifera</taxon>
        <taxon>Monothalamids</taxon>
        <taxon>Reticulomyxidae</taxon>
        <taxon>Reticulomyxa</taxon>
    </lineage>
</organism>
<name>X6LH15_RETFI</name>
<proteinExistence type="predicted"/>
<dbReference type="EMBL" id="ASPP01041207">
    <property type="protein sequence ID" value="ETO00382.1"/>
    <property type="molecule type" value="Genomic_DNA"/>
</dbReference>
<sequence>MNKKLLAYVNVLWWAIPLFIFFYLIITSNLVQIMEQNIIHFFLMRKKTKQFITFLFLLNPFTYTNLFHCPTSLSLLKVSIIIKKMGNMSSSKMKGAVNIMEDHQEQTDIEFLNSNGIDDPESNGFFALESIRKSILDKYSDEEPTTFGEKLRESYDDIESRQQRRKFEKTLENRHKPSDSKPESTEREIAVATSKPKKLIKKKNSKGSAPQELPIRRTPPNARFRVSQEFQSRDPRFPAPGEPKTKHRFGKKNKILFKKSFHFFLKKKGDVKKFTKKKN</sequence>
<evidence type="ECO:0000313" key="4">
    <source>
        <dbReference type="Proteomes" id="UP000023152"/>
    </source>
</evidence>
<reference evidence="3 4" key="1">
    <citation type="journal article" date="2013" name="Curr. Biol.">
        <title>The Genome of the Foraminiferan Reticulomyxa filosa.</title>
        <authorList>
            <person name="Glockner G."/>
            <person name="Hulsmann N."/>
            <person name="Schleicher M."/>
            <person name="Noegel A.A."/>
            <person name="Eichinger L."/>
            <person name="Gallinger C."/>
            <person name="Pawlowski J."/>
            <person name="Sierra R."/>
            <person name="Euteneuer U."/>
            <person name="Pillet L."/>
            <person name="Moustafa A."/>
            <person name="Platzer M."/>
            <person name="Groth M."/>
            <person name="Szafranski K."/>
            <person name="Schliwa M."/>
        </authorList>
    </citation>
    <scope>NUCLEOTIDE SEQUENCE [LARGE SCALE GENOMIC DNA]</scope>
</reference>
<feature type="transmembrane region" description="Helical" evidence="2">
    <location>
        <begin position="12"/>
        <end position="31"/>
    </location>
</feature>
<feature type="compositionally biased region" description="Basic and acidic residues" evidence="1">
    <location>
        <begin position="168"/>
        <end position="189"/>
    </location>
</feature>
<dbReference type="Proteomes" id="UP000023152">
    <property type="component" value="Unassembled WGS sequence"/>
</dbReference>
<feature type="compositionally biased region" description="Basic and acidic residues" evidence="1">
    <location>
        <begin position="149"/>
        <end position="162"/>
    </location>
</feature>
<evidence type="ECO:0000313" key="3">
    <source>
        <dbReference type="EMBL" id="ETO00382.1"/>
    </source>
</evidence>
<evidence type="ECO:0000256" key="1">
    <source>
        <dbReference type="SAM" id="MobiDB-lite"/>
    </source>
</evidence>
<feature type="region of interest" description="Disordered" evidence="1">
    <location>
        <begin position="146"/>
        <end position="252"/>
    </location>
</feature>
<keyword evidence="2" id="KW-1133">Transmembrane helix</keyword>
<gene>
    <name evidence="3" type="ORF">RFI_37063</name>
</gene>
<keyword evidence="4" id="KW-1185">Reference proteome</keyword>
<comment type="caution">
    <text evidence="3">The sequence shown here is derived from an EMBL/GenBank/DDBJ whole genome shotgun (WGS) entry which is preliminary data.</text>
</comment>
<feature type="compositionally biased region" description="Basic residues" evidence="1">
    <location>
        <begin position="195"/>
        <end position="205"/>
    </location>
</feature>
<dbReference type="AlphaFoldDB" id="X6LH15"/>
<protein>
    <submittedName>
        <fullName evidence="3">Uncharacterized protein</fullName>
    </submittedName>
</protein>
<keyword evidence="2" id="KW-0472">Membrane</keyword>
<accession>X6LH15</accession>
<evidence type="ECO:0000256" key="2">
    <source>
        <dbReference type="SAM" id="Phobius"/>
    </source>
</evidence>
<keyword evidence="2" id="KW-0812">Transmembrane</keyword>